<keyword evidence="1" id="KW-0645">Protease</keyword>
<dbReference type="GO" id="GO:0006508">
    <property type="term" value="P:proteolysis"/>
    <property type="evidence" value="ECO:0007669"/>
    <property type="project" value="UniProtKB-KW"/>
</dbReference>
<evidence type="ECO:0000256" key="1">
    <source>
        <dbReference type="ARBA" id="ARBA00022670"/>
    </source>
</evidence>
<dbReference type="InParanoid" id="A0A3P7DQ93"/>
<organism evidence="5 6">
    <name type="scientific">Wuchereria bancrofti</name>
    <dbReference type="NCBI Taxonomy" id="6293"/>
    <lineage>
        <taxon>Eukaryota</taxon>
        <taxon>Metazoa</taxon>
        <taxon>Ecdysozoa</taxon>
        <taxon>Nematoda</taxon>
        <taxon>Chromadorea</taxon>
        <taxon>Rhabditida</taxon>
        <taxon>Spirurina</taxon>
        <taxon>Spiruromorpha</taxon>
        <taxon>Filarioidea</taxon>
        <taxon>Onchocercidae</taxon>
        <taxon>Wuchereria</taxon>
    </lineage>
</organism>
<dbReference type="Proteomes" id="UP000270924">
    <property type="component" value="Unassembled WGS sequence"/>
</dbReference>
<keyword evidence="3" id="KW-0378">Hydrolase</keyword>
<reference evidence="5 6" key="1">
    <citation type="submission" date="2018-11" db="EMBL/GenBank/DDBJ databases">
        <authorList>
            <consortium name="Pathogen Informatics"/>
        </authorList>
    </citation>
    <scope>NUCLEOTIDE SEQUENCE [LARGE SCALE GENOMIC DNA]</scope>
</reference>
<evidence type="ECO:0000313" key="5">
    <source>
        <dbReference type="EMBL" id="VDM11653.1"/>
    </source>
</evidence>
<dbReference type="PANTHER" id="PTHR43270:SF4">
    <property type="entry name" value="CARNOSINE DIPEPTIDASE 2, ISOFORM A"/>
    <property type="match status" value="1"/>
</dbReference>
<name>A0A3P7DQ93_WUCBA</name>
<proteinExistence type="predicted"/>
<dbReference type="AlphaFoldDB" id="A0A3P7DQ93"/>
<dbReference type="PANTHER" id="PTHR43270">
    <property type="entry name" value="BETA-ALA-HIS DIPEPTIDASE"/>
    <property type="match status" value="1"/>
</dbReference>
<keyword evidence="6" id="KW-1185">Reference proteome</keyword>
<feature type="signal peptide" evidence="4">
    <location>
        <begin position="1"/>
        <end position="28"/>
    </location>
</feature>
<evidence type="ECO:0000256" key="2">
    <source>
        <dbReference type="ARBA" id="ARBA00022723"/>
    </source>
</evidence>
<dbReference type="SUPFAM" id="SSF53187">
    <property type="entry name" value="Zn-dependent exopeptidases"/>
    <property type="match status" value="1"/>
</dbReference>
<evidence type="ECO:0000256" key="3">
    <source>
        <dbReference type="ARBA" id="ARBA00022801"/>
    </source>
</evidence>
<gene>
    <name evidence="5" type="ORF">WBA_LOCUS5039</name>
</gene>
<evidence type="ECO:0000313" key="6">
    <source>
        <dbReference type="Proteomes" id="UP000270924"/>
    </source>
</evidence>
<dbReference type="GO" id="GO:0046872">
    <property type="term" value="F:metal ion binding"/>
    <property type="evidence" value="ECO:0007669"/>
    <property type="project" value="UniProtKB-KW"/>
</dbReference>
<dbReference type="Gene3D" id="3.40.630.10">
    <property type="entry name" value="Zn peptidases"/>
    <property type="match status" value="1"/>
</dbReference>
<sequence length="163" mass="18017">MWKIDFSTPCRAVIFSSILLLPCSFLLCQLACQLFAGNFGYCHGAMDLYHKFAQEVDTSQKKFVERLREAFAIPSISGQPQRRADVIHGPVDEDGTTIILSAIFRSKLGANVELCDIGKQTLSDGSIINLPLVLFGTLDNNKAKKTLLIYDHLDVQPAKNLDG</sequence>
<keyword evidence="2" id="KW-0479">Metal-binding</keyword>
<feature type="chain" id="PRO_5018133911" evidence="4">
    <location>
        <begin position="29"/>
        <end position="163"/>
    </location>
</feature>
<dbReference type="OrthoDB" id="7832001at2759"/>
<keyword evidence="4" id="KW-0732">Signal</keyword>
<dbReference type="InterPro" id="IPR051458">
    <property type="entry name" value="Cyt/Met_Dipeptidase"/>
</dbReference>
<protein>
    <submittedName>
        <fullName evidence="5">Uncharacterized protein</fullName>
    </submittedName>
</protein>
<evidence type="ECO:0000256" key="4">
    <source>
        <dbReference type="SAM" id="SignalP"/>
    </source>
</evidence>
<dbReference type="EMBL" id="UYWW01002324">
    <property type="protein sequence ID" value="VDM11653.1"/>
    <property type="molecule type" value="Genomic_DNA"/>
</dbReference>
<accession>A0A3P7DQ93</accession>
<dbReference type="GO" id="GO:0008233">
    <property type="term" value="F:peptidase activity"/>
    <property type="evidence" value="ECO:0007669"/>
    <property type="project" value="UniProtKB-KW"/>
</dbReference>